<dbReference type="GO" id="GO:0005634">
    <property type="term" value="C:nucleus"/>
    <property type="evidence" value="ECO:0007669"/>
    <property type="project" value="InterPro"/>
</dbReference>
<comment type="caution">
    <text evidence="7">The sequence shown here is derived from an EMBL/GenBank/DDBJ whole genome shotgun (WGS) entry which is preliminary data.</text>
</comment>
<dbReference type="AlphaFoldDB" id="A0A816W7S9"/>
<dbReference type="Proteomes" id="UP000663824">
    <property type="component" value="Unassembled WGS sequence"/>
</dbReference>
<accession>A0A816W7S9</accession>
<dbReference type="Proteomes" id="UP000663834">
    <property type="component" value="Unassembled WGS sequence"/>
</dbReference>
<evidence type="ECO:0000313" key="9">
    <source>
        <dbReference type="EMBL" id="CAF3879855.1"/>
    </source>
</evidence>
<proteinExistence type="predicted"/>
<dbReference type="OrthoDB" id="28335at2759"/>
<dbReference type="GO" id="GO:0046982">
    <property type="term" value="F:protein heterodimerization activity"/>
    <property type="evidence" value="ECO:0007669"/>
    <property type="project" value="InterPro"/>
</dbReference>
<dbReference type="InterPro" id="IPR009072">
    <property type="entry name" value="Histone-fold"/>
</dbReference>
<dbReference type="EMBL" id="CAJNRG010006222">
    <property type="protein sequence ID" value="CAF2083674.1"/>
    <property type="molecule type" value="Genomic_DNA"/>
</dbReference>
<dbReference type="Proteomes" id="UP000676336">
    <property type="component" value="Unassembled WGS sequence"/>
</dbReference>
<evidence type="ECO:0000313" key="6">
    <source>
        <dbReference type="EMBL" id="CAF2093486.1"/>
    </source>
</evidence>
<dbReference type="Proteomes" id="UP000663855">
    <property type="component" value="Unassembled WGS sequence"/>
</dbReference>
<dbReference type="GO" id="GO:0006367">
    <property type="term" value="P:transcription initiation at RNA polymerase II promoter"/>
    <property type="evidence" value="ECO:0007669"/>
    <property type="project" value="InterPro"/>
</dbReference>
<feature type="compositionally biased region" description="Basic residues" evidence="1">
    <location>
        <begin position="67"/>
        <end position="81"/>
    </location>
</feature>
<sequence length="81" mass="9572">MYHRSTFLKVPIKRLMHSITGTIPSSNVVIEMAGIAKHIEHKAATPLEPKHLRETYKHINHSQYHCPQRKTWKSKRKSRFQ</sequence>
<dbReference type="EMBL" id="CAJOBH010228691">
    <property type="protein sequence ID" value="CAF5062529.1"/>
    <property type="molecule type" value="Genomic_DNA"/>
</dbReference>
<dbReference type="EMBL" id="CAJOBI010010946">
    <property type="protein sequence ID" value="CAF4156588.1"/>
    <property type="molecule type" value="Genomic_DNA"/>
</dbReference>
<protein>
    <recommendedName>
        <fullName evidence="2">TAFII28-like protein domain-containing protein</fullName>
    </recommendedName>
</protein>
<gene>
    <name evidence="11" type="ORF">BYL167_LOCUS59472</name>
    <name evidence="3" type="ORF">CJN711_LOCUS22938</name>
    <name evidence="12" type="ORF">GIL414_LOCUS83213</name>
    <name evidence="4" type="ORF">KQP761_LOCUS26844</name>
    <name evidence="7" type="ORF">MBJ925_LOCUS28104</name>
    <name evidence="8" type="ORF">OVN521_LOCUS7777</name>
    <name evidence="10" type="ORF">SMN809_LOCUS20001</name>
    <name evidence="9" type="ORF">UXM345_LOCUS9410</name>
    <name evidence="6" type="ORF">WKI299_LOCUS18731</name>
    <name evidence="5" type="ORF">XDN619_LOCUS15239</name>
</gene>
<dbReference type="EMBL" id="CAJOBJ010362388">
    <property type="protein sequence ID" value="CAF5218924.1"/>
    <property type="molecule type" value="Genomic_DNA"/>
</dbReference>
<evidence type="ECO:0000313" key="14">
    <source>
        <dbReference type="Proteomes" id="UP000663866"/>
    </source>
</evidence>
<dbReference type="SUPFAM" id="SSF47113">
    <property type="entry name" value="Histone-fold"/>
    <property type="match status" value="1"/>
</dbReference>
<feature type="region of interest" description="Disordered" evidence="1">
    <location>
        <begin position="59"/>
        <end position="81"/>
    </location>
</feature>
<dbReference type="Pfam" id="PF04719">
    <property type="entry name" value="TAFII28"/>
    <property type="match status" value="1"/>
</dbReference>
<evidence type="ECO:0000313" key="11">
    <source>
        <dbReference type="EMBL" id="CAF5062529.1"/>
    </source>
</evidence>
<evidence type="ECO:0000313" key="8">
    <source>
        <dbReference type="EMBL" id="CAF3868251.1"/>
    </source>
</evidence>
<dbReference type="EMBL" id="CAJNOW010014724">
    <property type="protein sequence ID" value="CAF1634727.1"/>
    <property type="molecule type" value="Genomic_DNA"/>
</dbReference>
<evidence type="ECO:0000313" key="13">
    <source>
        <dbReference type="Proteomes" id="UP000663824"/>
    </source>
</evidence>
<dbReference type="Proteomes" id="UP000681967">
    <property type="component" value="Unassembled WGS sequence"/>
</dbReference>
<dbReference type="Proteomes" id="UP000663856">
    <property type="component" value="Unassembled WGS sequence"/>
</dbReference>
<dbReference type="Proteomes" id="UP000663887">
    <property type="component" value="Unassembled WGS sequence"/>
</dbReference>
<evidence type="ECO:0000313" key="5">
    <source>
        <dbReference type="EMBL" id="CAF2083674.1"/>
    </source>
</evidence>
<feature type="domain" description="TAFII28-like protein" evidence="2">
    <location>
        <begin position="1"/>
        <end position="37"/>
    </location>
</feature>
<evidence type="ECO:0000313" key="7">
    <source>
        <dbReference type="EMBL" id="CAF2133882.1"/>
    </source>
</evidence>
<evidence type="ECO:0000313" key="12">
    <source>
        <dbReference type="EMBL" id="CAF5218924.1"/>
    </source>
</evidence>
<dbReference type="Proteomes" id="UP000681720">
    <property type="component" value="Unassembled WGS sequence"/>
</dbReference>
<dbReference type="EMBL" id="CAJOBF010000858">
    <property type="protein sequence ID" value="CAF3879855.1"/>
    <property type="molecule type" value="Genomic_DNA"/>
</dbReference>
<name>A0A816W7S9_9BILA</name>
<dbReference type="Gene3D" id="1.10.20.10">
    <property type="entry name" value="Histone, subunit A"/>
    <property type="match status" value="1"/>
</dbReference>
<dbReference type="EMBL" id="CAJOBG010000870">
    <property type="protein sequence ID" value="CAF3868251.1"/>
    <property type="molecule type" value="Genomic_DNA"/>
</dbReference>
<organism evidence="7 13">
    <name type="scientific">Rotaria magnacalcarata</name>
    <dbReference type="NCBI Taxonomy" id="392030"/>
    <lineage>
        <taxon>Eukaryota</taxon>
        <taxon>Metazoa</taxon>
        <taxon>Spiralia</taxon>
        <taxon>Gnathifera</taxon>
        <taxon>Rotifera</taxon>
        <taxon>Eurotatoria</taxon>
        <taxon>Bdelloidea</taxon>
        <taxon>Philodinida</taxon>
        <taxon>Philodinidae</taxon>
        <taxon>Rotaria</taxon>
    </lineage>
</organism>
<evidence type="ECO:0000313" key="3">
    <source>
        <dbReference type="EMBL" id="CAF1419989.1"/>
    </source>
</evidence>
<dbReference type="Proteomes" id="UP000663842">
    <property type="component" value="Unassembled WGS sequence"/>
</dbReference>
<evidence type="ECO:0000256" key="1">
    <source>
        <dbReference type="SAM" id="MobiDB-lite"/>
    </source>
</evidence>
<dbReference type="Proteomes" id="UP000663866">
    <property type="component" value="Unassembled WGS sequence"/>
</dbReference>
<evidence type="ECO:0000313" key="4">
    <source>
        <dbReference type="EMBL" id="CAF1634727.1"/>
    </source>
</evidence>
<dbReference type="EMBL" id="CAJNRE010015023">
    <property type="protein sequence ID" value="CAF2133882.1"/>
    <property type="molecule type" value="Genomic_DNA"/>
</dbReference>
<dbReference type="EMBL" id="CAJNRF010007639">
    <property type="protein sequence ID" value="CAF2093486.1"/>
    <property type="molecule type" value="Genomic_DNA"/>
</dbReference>
<evidence type="ECO:0000313" key="10">
    <source>
        <dbReference type="EMBL" id="CAF4156588.1"/>
    </source>
</evidence>
<dbReference type="InterPro" id="IPR006809">
    <property type="entry name" value="TAFII28_dom"/>
</dbReference>
<dbReference type="EMBL" id="CAJNOV010010780">
    <property type="protein sequence ID" value="CAF1419989.1"/>
    <property type="molecule type" value="Genomic_DNA"/>
</dbReference>
<evidence type="ECO:0000259" key="2">
    <source>
        <dbReference type="Pfam" id="PF04719"/>
    </source>
</evidence>
<reference evidence="7" key="1">
    <citation type="submission" date="2021-02" db="EMBL/GenBank/DDBJ databases">
        <authorList>
            <person name="Nowell W R."/>
        </authorList>
    </citation>
    <scope>NUCLEOTIDE SEQUENCE</scope>
</reference>
<keyword evidence="14" id="KW-1185">Reference proteome</keyword>